<evidence type="ECO:0000313" key="2">
    <source>
        <dbReference type="EMBL" id="GAA0224045.1"/>
    </source>
</evidence>
<sequence length="70" mass="7236">MSTVPIVSGVSTVDSGEWRKSSRSTAATNANCVEVARAGGSVGVRDSKNPATPLSFPAARWAAFLRGVRS</sequence>
<evidence type="ECO:0000313" key="3">
    <source>
        <dbReference type="Proteomes" id="UP001500416"/>
    </source>
</evidence>
<reference evidence="3" key="1">
    <citation type="journal article" date="2019" name="Int. J. Syst. Evol. Microbiol.">
        <title>The Global Catalogue of Microorganisms (GCM) 10K type strain sequencing project: providing services to taxonomists for standard genome sequencing and annotation.</title>
        <authorList>
            <consortium name="The Broad Institute Genomics Platform"/>
            <consortium name="The Broad Institute Genome Sequencing Center for Infectious Disease"/>
            <person name="Wu L."/>
            <person name="Ma J."/>
        </authorList>
    </citation>
    <scope>NUCLEOTIDE SEQUENCE [LARGE SCALE GENOMIC DNA]</scope>
    <source>
        <strain evidence="3">JCM 3380</strain>
    </source>
</reference>
<keyword evidence="3" id="KW-1185">Reference proteome</keyword>
<dbReference type="InterPro" id="IPR007278">
    <property type="entry name" value="DUF397"/>
</dbReference>
<dbReference type="EMBL" id="BAAABU010000004">
    <property type="protein sequence ID" value="GAA0224045.1"/>
    <property type="molecule type" value="Genomic_DNA"/>
</dbReference>
<proteinExistence type="predicted"/>
<accession>A0ABP3D7P9</accession>
<name>A0ABP3D7P9_9PSEU</name>
<dbReference type="Pfam" id="PF04149">
    <property type="entry name" value="DUF397"/>
    <property type="match status" value="1"/>
</dbReference>
<organism evidence="2 3">
    <name type="scientific">Saccharothrix mutabilis subsp. mutabilis</name>
    <dbReference type="NCBI Taxonomy" id="66855"/>
    <lineage>
        <taxon>Bacteria</taxon>
        <taxon>Bacillati</taxon>
        <taxon>Actinomycetota</taxon>
        <taxon>Actinomycetes</taxon>
        <taxon>Pseudonocardiales</taxon>
        <taxon>Pseudonocardiaceae</taxon>
        <taxon>Saccharothrix</taxon>
    </lineage>
</organism>
<protein>
    <recommendedName>
        <fullName evidence="1">DUF397 domain-containing protein</fullName>
    </recommendedName>
</protein>
<feature type="domain" description="DUF397" evidence="1">
    <location>
        <begin position="17"/>
        <end position="69"/>
    </location>
</feature>
<comment type="caution">
    <text evidence="2">The sequence shown here is derived from an EMBL/GenBank/DDBJ whole genome shotgun (WGS) entry which is preliminary data.</text>
</comment>
<gene>
    <name evidence="2" type="ORF">GCM10010492_22710</name>
</gene>
<evidence type="ECO:0000259" key="1">
    <source>
        <dbReference type="Pfam" id="PF04149"/>
    </source>
</evidence>
<dbReference type="Proteomes" id="UP001500416">
    <property type="component" value="Unassembled WGS sequence"/>
</dbReference>